<dbReference type="Pfam" id="PF25917">
    <property type="entry name" value="BSH_RND"/>
    <property type="match status" value="1"/>
</dbReference>
<feature type="transmembrane region" description="Helical" evidence="4">
    <location>
        <begin position="6"/>
        <end position="26"/>
    </location>
</feature>
<feature type="region of interest" description="Disordered" evidence="3">
    <location>
        <begin position="386"/>
        <end position="416"/>
    </location>
</feature>
<dbReference type="RefSeq" id="WP_309200688.1">
    <property type="nucleotide sequence ID" value="NZ_CP133548.1"/>
</dbReference>
<dbReference type="Proteomes" id="UP001239782">
    <property type="component" value="Chromosome"/>
</dbReference>
<dbReference type="GO" id="GO:1990281">
    <property type="term" value="C:efflux pump complex"/>
    <property type="evidence" value="ECO:0007669"/>
    <property type="project" value="TreeGrafter"/>
</dbReference>
<feature type="domain" description="Multidrug resistance protein MdtA-like barrel-sandwich hybrid" evidence="5">
    <location>
        <begin position="72"/>
        <end position="209"/>
    </location>
</feature>
<reference evidence="6 7" key="1">
    <citation type="submission" date="2023-08" db="EMBL/GenBank/DDBJ databases">
        <title>Pleionea litopenaei sp. nov., isolated from stomach of juvenile Litopenaeus vannamei.</title>
        <authorList>
            <person name="Rho A.M."/>
            <person name="Hwang C.Y."/>
        </authorList>
    </citation>
    <scope>NUCLEOTIDE SEQUENCE [LARGE SCALE GENOMIC DNA]</scope>
    <source>
        <strain evidence="6 7">HL-JVS1</strain>
    </source>
</reference>
<dbReference type="PANTHER" id="PTHR30469">
    <property type="entry name" value="MULTIDRUG RESISTANCE PROTEIN MDTA"/>
    <property type="match status" value="1"/>
</dbReference>
<comment type="similarity">
    <text evidence="1">Belongs to the membrane fusion protein (MFP) (TC 8.A.1) family.</text>
</comment>
<keyword evidence="7" id="KW-1185">Reference proteome</keyword>
<evidence type="ECO:0000256" key="3">
    <source>
        <dbReference type="SAM" id="MobiDB-lite"/>
    </source>
</evidence>
<keyword evidence="2" id="KW-0175">Coiled coil</keyword>
<dbReference type="PANTHER" id="PTHR30469:SF12">
    <property type="entry name" value="MULTIDRUG RESISTANCE PROTEIN MDTA"/>
    <property type="match status" value="1"/>
</dbReference>
<name>A0AA51RQ89_9GAMM</name>
<dbReference type="Gene3D" id="2.40.30.170">
    <property type="match status" value="1"/>
</dbReference>
<dbReference type="EMBL" id="CP133548">
    <property type="protein sequence ID" value="WMS85535.1"/>
    <property type="molecule type" value="Genomic_DNA"/>
</dbReference>
<sequence length="416" mass="46053">MTKASSTLTGIVIVVVMIVGIILMFASKPQPPKKPVQVKMPLVEVLAPQAEAHQFMVESHGVVMPRTETSLVSEVSGQVESVSDKFFAGGYFEKGEVLLQIDPTDYQVGVEQAKARLISAQAQYAQEKARAEQAQKEWDLSGRSRSKAPALALREPFLLEAEANVQSAEADLKKAQQKLARTTIRAPYAGMVKEKRADVGQYVSVGTSLGVTFATDYAEVRLPLTDEDLAFVNLPSWSHNNSSQYPLVDLSTTYAGQERHWQGRLVRMEGVVDQTSRVHYAVVRVDDPYAMQQQTQHPVPLKVGTFVTAHINGIEYDNVVKIPREAFRDLEKVLVSDTKNELHIRSLSIVRAENDFVYVKEGLQDGDQIVLTSIESPIEGMKLRIEGQEVDNKSPEPVTPEKTEVAKSEASEQPQP</sequence>
<dbReference type="Gene3D" id="2.40.50.100">
    <property type="match status" value="1"/>
</dbReference>
<dbReference type="AlphaFoldDB" id="A0AA51RQ89"/>
<evidence type="ECO:0000256" key="2">
    <source>
        <dbReference type="SAM" id="Coils"/>
    </source>
</evidence>
<proteinExistence type="inferred from homology"/>
<organism evidence="6 7">
    <name type="scientific">Pleionea litopenaei</name>
    <dbReference type="NCBI Taxonomy" id="3070815"/>
    <lineage>
        <taxon>Bacteria</taxon>
        <taxon>Pseudomonadati</taxon>
        <taxon>Pseudomonadota</taxon>
        <taxon>Gammaproteobacteria</taxon>
        <taxon>Oceanospirillales</taxon>
        <taxon>Pleioneaceae</taxon>
        <taxon>Pleionea</taxon>
    </lineage>
</organism>
<dbReference type="KEGG" id="plei:Q9312_09950"/>
<dbReference type="InterPro" id="IPR006143">
    <property type="entry name" value="RND_pump_MFP"/>
</dbReference>
<evidence type="ECO:0000313" key="6">
    <source>
        <dbReference type="EMBL" id="WMS85535.1"/>
    </source>
</evidence>
<dbReference type="InterPro" id="IPR058625">
    <property type="entry name" value="MdtA-like_BSH"/>
</dbReference>
<evidence type="ECO:0000256" key="4">
    <source>
        <dbReference type="SAM" id="Phobius"/>
    </source>
</evidence>
<gene>
    <name evidence="6" type="ORF">Q9312_09950</name>
</gene>
<accession>A0AA51RQ89</accession>
<evidence type="ECO:0000256" key="1">
    <source>
        <dbReference type="ARBA" id="ARBA00009477"/>
    </source>
</evidence>
<evidence type="ECO:0000259" key="5">
    <source>
        <dbReference type="Pfam" id="PF25917"/>
    </source>
</evidence>
<evidence type="ECO:0000313" key="7">
    <source>
        <dbReference type="Proteomes" id="UP001239782"/>
    </source>
</evidence>
<feature type="compositionally biased region" description="Basic and acidic residues" evidence="3">
    <location>
        <begin position="386"/>
        <end position="410"/>
    </location>
</feature>
<dbReference type="NCBIfam" id="TIGR01730">
    <property type="entry name" value="RND_mfp"/>
    <property type="match status" value="1"/>
</dbReference>
<keyword evidence="4" id="KW-0812">Transmembrane</keyword>
<dbReference type="GO" id="GO:0015562">
    <property type="term" value="F:efflux transmembrane transporter activity"/>
    <property type="evidence" value="ECO:0007669"/>
    <property type="project" value="TreeGrafter"/>
</dbReference>
<dbReference type="SUPFAM" id="SSF111369">
    <property type="entry name" value="HlyD-like secretion proteins"/>
    <property type="match status" value="1"/>
</dbReference>
<dbReference type="Gene3D" id="1.10.287.470">
    <property type="entry name" value="Helix hairpin bin"/>
    <property type="match status" value="1"/>
</dbReference>
<keyword evidence="4" id="KW-1133">Transmembrane helix</keyword>
<protein>
    <submittedName>
        <fullName evidence="6">Efflux RND transporter periplasmic adaptor subunit</fullName>
    </submittedName>
</protein>
<keyword evidence="4" id="KW-0472">Membrane</keyword>
<feature type="coiled-coil region" evidence="2">
    <location>
        <begin position="110"/>
        <end position="185"/>
    </location>
</feature>
<dbReference type="Gene3D" id="2.40.420.20">
    <property type="match status" value="1"/>
</dbReference>